<feature type="non-terminal residue" evidence="2">
    <location>
        <position position="166"/>
    </location>
</feature>
<sequence length="166" mass="18712">MLCLRHADDADSDCRADAAAPERRRRGGGIQTSRAAPSSTVYSSSGRYRKRRRDTSLLKSRYCVCARRVCVCMRLFTDQRPTGLEAQVSLKRRLDRGYNRVAVGSSVPFRLAALSELAPQRRPCLALTDTALGRRRIRWRLAKDCVRKTRRNCTPSRNATEPATAI</sequence>
<dbReference type="AlphaFoldDB" id="A0A1V9XEZ2"/>
<proteinExistence type="predicted"/>
<dbReference type="EMBL" id="MNPL01012927">
    <property type="protein sequence ID" value="OQR71981.1"/>
    <property type="molecule type" value="Genomic_DNA"/>
</dbReference>
<comment type="caution">
    <text evidence="2">The sequence shown here is derived from an EMBL/GenBank/DDBJ whole genome shotgun (WGS) entry which is preliminary data.</text>
</comment>
<reference evidence="2 3" key="1">
    <citation type="journal article" date="2017" name="Gigascience">
        <title>Draft genome of the honey bee ectoparasitic mite, Tropilaelaps mercedesae, is shaped by the parasitic life history.</title>
        <authorList>
            <person name="Dong X."/>
            <person name="Armstrong S.D."/>
            <person name="Xia D."/>
            <person name="Makepeace B.L."/>
            <person name="Darby A.C."/>
            <person name="Kadowaki T."/>
        </authorList>
    </citation>
    <scope>NUCLEOTIDE SEQUENCE [LARGE SCALE GENOMIC DNA]</scope>
    <source>
        <strain evidence="2">Wuxi-XJTLU</strain>
    </source>
</reference>
<keyword evidence="3" id="KW-1185">Reference proteome</keyword>
<accession>A0A1V9XEZ2</accession>
<dbReference type="Proteomes" id="UP000192247">
    <property type="component" value="Unassembled WGS sequence"/>
</dbReference>
<evidence type="ECO:0000313" key="3">
    <source>
        <dbReference type="Proteomes" id="UP000192247"/>
    </source>
</evidence>
<evidence type="ECO:0000256" key="1">
    <source>
        <dbReference type="SAM" id="MobiDB-lite"/>
    </source>
</evidence>
<dbReference type="InParanoid" id="A0A1V9XEZ2"/>
<evidence type="ECO:0000313" key="2">
    <source>
        <dbReference type="EMBL" id="OQR71981.1"/>
    </source>
</evidence>
<feature type="region of interest" description="Disordered" evidence="1">
    <location>
        <begin position="15"/>
        <end position="48"/>
    </location>
</feature>
<organism evidence="2 3">
    <name type="scientific">Tropilaelaps mercedesae</name>
    <dbReference type="NCBI Taxonomy" id="418985"/>
    <lineage>
        <taxon>Eukaryota</taxon>
        <taxon>Metazoa</taxon>
        <taxon>Ecdysozoa</taxon>
        <taxon>Arthropoda</taxon>
        <taxon>Chelicerata</taxon>
        <taxon>Arachnida</taxon>
        <taxon>Acari</taxon>
        <taxon>Parasitiformes</taxon>
        <taxon>Mesostigmata</taxon>
        <taxon>Gamasina</taxon>
        <taxon>Dermanyssoidea</taxon>
        <taxon>Laelapidae</taxon>
        <taxon>Tropilaelaps</taxon>
    </lineage>
</organism>
<gene>
    <name evidence="2" type="ORF">BIW11_10663</name>
</gene>
<feature type="compositionally biased region" description="Polar residues" evidence="1">
    <location>
        <begin position="31"/>
        <end position="42"/>
    </location>
</feature>
<name>A0A1V9XEZ2_9ACAR</name>
<protein>
    <submittedName>
        <fullName evidence="2">Uncharacterized protein</fullName>
    </submittedName>
</protein>